<sequence>MKKHRGSAWNSSCHLGGGNFEVDTYQESVHKGRPLTSPIS</sequence>
<reference evidence="1" key="1">
    <citation type="journal article" date="2007" name="PLoS Biol.">
        <title>Rate of evolution in brain-expressed genes in humans and other primates.</title>
        <authorList>
            <person name="Wang H.-Y."/>
            <person name="Chien H.-C."/>
            <person name="Osada N."/>
            <person name="Hashimoto K."/>
            <person name="Sugano S."/>
            <person name="Gojobori T."/>
            <person name="Chou C.-K."/>
            <person name="Tsai S.-F."/>
            <person name="Wu C.-I."/>
            <person name="Shen C.-K.J."/>
        </authorList>
    </citation>
    <scope>NUCLEOTIDE SEQUENCE</scope>
</reference>
<organism evidence="1">
    <name type="scientific">Macaca fascicularis</name>
    <name type="common">Crab-eating macaque</name>
    <name type="synonym">Cynomolgus monkey</name>
    <dbReference type="NCBI Taxonomy" id="9541"/>
    <lineage>
        <taxon>Eukaryota</taxon>
        <taxon>Metazoa</taxon>
        <taxon>Chordata</taxon>
        <taxon>Craniata</taxon>
        <taxon>Vertebrata</taxon>
        <taxon>Euteleostomi</taxon>
        <taxon>Mammalia</taxon>
        <taxon>Eutheria</taxon>
        <taxon>Euarchontoglires</taxon>
        <taxon>Primates</taxon>
        <taxon>Haplorrhini</taxon>
        <taxon>Catarrhini</taxon>
        <taxon>Cercopithecidae</taxon>
        <taxon>Cercopithecinae</taxon>
        <taxon>Macaca</taxon>
    </lineage>
</organism>
<dbReference type="EMBL" id="AB174316">
    <property type="protein sequence ID" value="BAE91378.1"/>
    <property type="molecule type" value="mRNA"/>
</dbReference>
<accession>I7GJB2</accession>
<name>I7GJB2_MACFA</name>
<dbReference type="AlphaFoldDB" id="I7GJB2"/>
<evidence type="ECO:0000313" key="1">
    <source>
        <dbReference type="EMBL" id="BAE91378.1"/>
    </source>
</evidence>
<proteinExistence type="evidence at transcript level"/>
<protein>
    <submittedName>
        <fullName evidence="1">Macaca fascicularis brain cDNA, clone: QtrA-16019</fullName>
    </submittedName>
</protein>